<dbReference type="OrthoDB" id="5421670at2"/>
<dbReference type="Proteomes" id="UP000298602">
    <property type="component" value="Chromosome"/>
</dbReference>
<evidence type="ECO:0000313" key="1">
    <source>
        <dbReference type="EMBL" id="QCQ22572.1"/>
    </source>
</evidence>
<dbReference type="AlphaFoldDB" id="A0A4P8L7E6"/>
<name>A0A4P8L7E6_9BACT</name>
<keyword evidence="2" id="KW-1185">Reference proteome</keyword>
<accession>A0A4P8L7E6</accession>
<reference evidence="1 2" key="2">
    <citation type="submission" date="2019-05" db="EMBL/GenBank/DDBJ databases">
        <authorList>
            <person name="Suflita J.M."/>
            <person name="Marks C.R."/>
        </authorList>
    </citation>
    <scope>NUCLEOTIDE SEQUENCE [LARGE SCALE GENOMIC DNA]</scope>
    <source>
        <strain evidence="1 2">ALDC</strain>
    </source>
</reference>
<reference evidence="1 2" key="1">
    <citation type="submission" date="2019-05" db="EMBL/GenBank/DDBJ databases">
        <title>The Complete Genome Sequence of the n-alkane-degrading Desulfoglaeba alkanexedens ALDC reveals multiple alkylsuccinate synthase gene clusters.</title>
        <authorList>
            <person name="Callaghan A.V."/>
            <person name="Davidova I.A."/>
            <person name="Duncan K.E."/>
            <person name="Morris B."/>
            <person name="McInerney M.J."/>
        </authorList>
    </citation>
    <scope>NUCLEOTIDE SEQUENCE [LARGE SCALE GENOMIC DNA]</scope>
    <source>
        <strain evidence="1 2">ALDC</strain>
    </source>
</reference>
<dbReference type="KEGG" id="dax:FDQ92_10590"/>
<organism evidence="1 2">
    <name type="scientific">Desulfoglaeba alkanexedens ALDC</name>
    <dbReference type="NCBI Taxonomy" id="980445"/>
    <lineage>
        <taxon>Bacteria</taxon>
        <taxon>Pseudomonadati</taxon>
        <taxon>Thermodesulfobacteriota</taxon>
        <taxon>Syntrophobacteria</taxon>
        <taxon>Syntrophobacterales</taxon>
        <taxon>Syntrophobacteraceae</taxon>
        <taxon>Desulfoglaeba</taxon>
    </lineage>
</organism>
<evidence type="ECO:0000313" key="2">
    <source>
        <dbReference type="Proteomes" id="UP000298602"/>
    </source>
</evidence>
<sequence length="123" mass="13880">MPTDCRQYTDNLSDMIQPATVEGDKTRRNERAEVLAAIADSVARQQREIELQQNLVALALRNCPRSGGLSALAADCPLRSREKRLREAIQEAIEVLESTRRAFKSKQLEMLRKNLTAVLIETD</sequence>
<protein>
    <submittedName>
        <fullName evidence="1">Uncharacterized protein</fullName>
    </submittedName>
</protein>
<dbReference type="RefSeq" id="WP_137424856.1">
    <property type="nucleotide sequence ID" value="NZ_CP040098.1"/>
</dbReference>
<proteinExistence type="predicted"/>
<dbReference type="EMBL" id="CP040098">
    <property type="protein sequence ID" value="QCQ22572.1"/>
    <property type="molecule type" value="Genomic_DNA"/>
</dbReference>
<gene>
    <name evidence="1" type="ORF">FDQ92_10590</name>
</gene>